<evidence type="ECO:0000313" key="2">
    <source>
        <dbReference type="EMBL" id="SDM53947.1"/>
    </source>
</evidence>
<gene>
    <name evidence="2" type="ORF">SAMN05421823_11561</name>
</gene>
<dbReference type="RefSeq" id="WP_089688114.1">
    <property type="nucleotide sequence ID" value="NZ_FNFO01000015.1"/>
</dbReference>
<reference evidence="2 3" key="1">
    <citation type="submission" date="2016-10" db="EMBL/GenBank/DDBJ databases">
        <authorList>
            <person name="de Groot N.N."/>
        </authorList>
    </citation>
    <scope>NUCLEOTIDE SEQUENCE [LARGE SCALE GENOMIC DNA]</scope>
    <source>
        <strain evidence="2 3">DSM 25186</strain>
    </source>
</reference>
<organism evidence="2 3">
    <name type="scientific">Catalinimonas alkaloidigena</name>
    <dbReference type="NCBI Taxonomy" id="1075417"/>
    <lineage>
        <taxon>Bacteria</taxon>
        <taxon>Pseudomonadati</taxon>
        <taxon>Bacteroidota</taxon>
        <taxon>Cytophagia</taxon>
        <taxon>Cytophagales</taxon>
        <taxon>Catalimonadaceae</taxon>
        <taxon>Catalinimonas</taxon>
    </lineage>
</organism>
<name>A0A1G9U1S8_9BACT</name>
<evidence type="ECO:0000256" key="1">
    <source>
        <dbReference type="SAM" id="MobiDB-lite"/>
    </source>
</evidence>
<evidence type="ECO:0000313" key="3">
    <source>
        <dbReference type="Proteomes" id="UP000198510"/>
    </source>
</evidence>
<keyword evidence="3" id="KW-1185">Reference proteome</keyword>
<dbReference type="Proteomes" id="UP000198510">
    <property type="component" value="Unassembled WGS sequence"/>
</dbReference>
<sequence length="143" mass="16144">MSNSSQSKSKDPARQGRPRVEEPKLRRNLLKVYLSDEEEKAILAAFEASGKQSLSEYTRDILLARKTAYINVRELLTTLSKLGQEVSGAKAEVTKIADQIRETVQQGNILDDTTVQAFTCQLEAYVRIKRSIDASFRKLIQLK</sequence>
<dbReference type="AlphaFoldDB" id="A0A1G9U1S8"/>
<dbReference type="EMBL" id="FNFO01000015">
    <property type="protein sequence ID" value="SDM53947.1"/>
    <property type="molecule type" value="Genomic_DNA"/>
</dbReference>
<feature type="region of interest" description="Disordered" evidence="1">
    <location>
        <begin position="1"/>
        <end position="23"/>
    </location>
</feature>
<accession>A0A1G9U1S8</accession>
<feature type="compositionally biased region" description="Basic and acidic residues" evidence="1">
    <location>
        <begin position="8"/>
        <end position="23"/>
    </location>
</feature>
<proteinExistence type="predicted"/>
<protein>
    <submittedName>
        <fullName evidence="2">Uncharacterized protein</fullName>
    </submittedName>
</protein>